<evidence type="ECO:0000256" key="2">
    <source>
        <dbReference type="ARBA" id="ARBA00023002"/>
    </source>
</evidence>
<dbReference type="InterPro" id="IPR058205">
    <property type="entry name" value="D-LDH-like"/>
</dbReference>
<evidence type="ECO:0000259" key="6">
    <source>
        <dbReference type="Pfam" id="PF02826"/>
    </source>
</evidence>
<dbReference type="InterPro" id="IPR029753">
    <property type="entry name" value="D-isomer_DH_CS"/>
</dbReference>
<comment type="caution">
    <text evidence="7">The sequence shown here is derived from an EMBL/GenBank/DDBJ whole genome shotgun (WGS) entry which is preliminary data.</text>
</comment>
<reference evidence="8" key="1">
    <citation type="submission" date="2017-09" db="EMBL/GenBank/DDBJ databases">
        <title>Depth-based differentiation of microbial function through sediment-hosted aquifers and enrichment of novel symbionts in the deep terrestrial subsurface.</title>
        <authorList>
            <person name="Probst A.J."/>
            <person name="Ladd B."/>
            <person name="Jarett J.K."/>
            <person name="Geller-Mcgrath D.E."/>
            <person name="Sieber C.M.K."/>
            <person name="Emerson J.B."/>
            <person name="Anantharaman K."/>
            <person name="Thomas B.C."/>
            <person name="Malmstrom R."/>
            <person name="Stieglmeier M."/>
            <person name="Klingl A."/>
            <person name="Woyke T."/>
            <person name="Ryan C.M."/>
            <person name="Banfield J.F."/>
        </authorList>
    </citation>
    <scope>NUCLEOTIDE SEQUENCE [LARGE SCALE GENOMIC DNA]</scope>
</reference>
<evidence type="ECO:0000256" key="1">
    <source>
        <dbReference type="ARBA" id="ARBA00005854"/>
    </source>
</evidence>
<feature type="domain" description="D-isomer specific 2-hydroxyacid dehydrogenase NAD-binding" evidence="6">
    <location>
        <begin position="115"/>
        <end position="312"/>
    </location>
</feature>
<dbReference type="PANTHER" id="PTHR43026:SF1">
    <property type="entry name" value="2-HYDROXYACID DEHYDROGENASE HOMOLOG 1-RELATED"/>
    <property type="match status" value="1"/>
</dbReference>
<dbReference type="SUPFAM" id="SSF52283">
    <property type="entry name" value="Formate/glycerate dehydrogenase catalytic domain-like"/>
    <property type="match status" value="1"/>
</dbReference>
<dbReference type="PROSITE" id="PS00065">
    <property type="entry name" value="D_2_HYDROXYACID_DH_1"/>
    <property type="match status" value="1"/>
</dbReference>
<organism evidence="7 8">
    <name type="scientific">Candidatus Wolfebacteria bacterium CG02_land_8_20_14_3_00_37_12</name>
    <dbReference type="NCBI Taxonomy" id="1975066"/>
    <lineage>
        <taxon>Bacteria</taxon>
        <taxon>Candidatus Wolfeibacteriota</taxon>
    </lineage>
</organism>
<dbReference type="AlphaFoldDB" id="A0A2M7CQH4"/>
<keyword evidence="3" id="KW-0520">NAD</keyword>
<name>A0A2M7CQH4_9BACT</name>
<accession>A0A2M7CQH4</accession>
<dbReference type="InterPro" id="IPR036291">
    <property type="entry name" value="NAD(P)-bd_dom_sf"/>
</dbReference>
<protein>
    <submittedName>
        <fullName evidence="7">Hydroxyacid dehydrogenase</fullName>
    </submittedName>
</protein>
<dbReference type="SUPFAM" id="SSF51735">
    <property type="entry name" value="NAD(P)-binding Rossmann-fold domains"/>
    <property type="match status" value="1"/>
</dbReference>
<gene>
    <name evidence="7" type="ORF">COS33_00590</name>
</gene>
<dbReference type="GO" id="GO:0008720">
    <property type="term" value="F:D-lactate dehydrogenase (NAD+) activity"/>
    <property type="evidence" value="ECO:0007669"/>
    <property type="project" value="TreeGrafter"/>
</dbReference>
<dbReference type="Pfam" id="PF00389">
    <property type="entry name" value="2-Hacid_dh"/>
    <property type="match status" value="1"/>
</dbReference>
<dbReference type="EMBL" id="PEUH01000010">
    <property type="protein sequence ID" value="PIV31929.1"/>
    <property type="molecule type" value="Genomic_DNA"/>
</dbReference>
<dbReference type="PANTHER" id="PTHR43026">
    <property type="entry name" value="2-HYDROXYACID DEHYDROGENASE HOMOLOG 1-RELATED"/>
    <property type="match status" value="1"/>
</dbReference>
<dbReference type="Proteomes" id="UP000230595">
    <property type="component" value="Unassembled WGS sequence"/>
</dbReference>
<dbReference type="GO" id="GO:0051287">
    <property type="term" value="F:NAD binding"/>
    <property type="evidence" value="ECO:0007669"/>
    <property type="project" value="InterPro"/>
</dbReference>
<dbReference type="Gene3D" id="3.40.50.720">
    <property type="entry name" value="NAD(P)-binding Rossmann-like Domain"/>
    <property type="match status" value="2"/>
</dbReference>
<evidence type="ECO:0000259" key="5">
    <source>
        <dbReference type="Pfam" id="PF00389"/>
    </source>
</evidence>
<evidence type="ECO:0000256" key="3">
    <source>
        <dbReference type="ARBA" id="ARBA00023027"/>
    </source>
</evidence>
<evidence type="ECO:0000313" key="7">
    <source>
        <dbReference type="EMBL" id="PIV31929.1"/>
    </source>
</evidence>
<proteinExistence type="inferred from homology"/>
<dbReference type="InterPro" id="IPR006139">
    <property type="entry name" value="D-isomer_2_OHA_DH_cat_dom"/>
</dbReference>
<dbReference type="Pfam" id="PF02826">
    <property type="entry name" value="2-Hacid_dh_C"/>
    <property type="match status" value="1"/>
</dbReference>
<evidence type="ECO:0000313" key="8">
    <source>
        <dbReference type="Proteomes" id="UP000230595"/>
    </source>
</evidence>
<keyword evidence="2 4" id="KW-0560">Oxidoreductase</keyword>
<dbReference type="PROSITE" id="PS00670">
    <property type="entry name" value="D_2_HYDROXYACID_DH_2"/>
    <property type="match status" value="1"/>
</dbReference>
<evidence type="ECO:0000256" key="4">
    <source>
        <dbReference type="RuleBase" id="RU003719"/>
    </source>
</evidence>
<sequence>MNSFGVGVKIAFFEIEKWEAEYIKDNFQFPISNFQFFEGKLDKDNLPEQRDFDVISVFVGSEIRKEVIDALPNLKLIATRSTGFDHIDAVYAKEKGIKTAYIPGYGDNTVAEFAFALILSLSRKIFEAYDRIKEKGQFDFEGLRGFDLNGKTIGIIGTGRIGRFMVKIAKGFGMDVLAFDAYPNQKMAEELGFKYVSLDELLVNSDVISLHIPYNEFTHHLINANNILKIKKGALLINTARGLLVETEALVKALSEERLGGYGADVLEEEGIIKDERQFLLSGSLEGHNLRAVLADHILIDMPNVIITPHTAFNTKEALQRILDTDIENIKIFIETGEIKFSIPYPSKI</sequence>
<comment type="similarity">
    <text evidence="1 4">Belongs to the D-isomer specific 2-hydroxyacid dehydrogenase family.</text>
</comment>
<dbReference type="InterPro" id="IPR029752">
    <property type="entry name" value="D-isomer_DH_CS1"/>
</dbReference>
<feature type="domain" description="D-isomer specific 2-hydroxyacid dehydrogenase catalytic" evidence="5">
    <location>
        <begin position="16"/>
        <end position="339"/>
    </location>
</feature>
<dbReference type="InterPro" id="IPR006140">
    <property type="entry name" value="D-isomer_DH_NAD-bd"/>
</dbReference>